<dbReference type="InterPro" id="IPR041712">
    <property type="entry name" value="DHPS-like_MBL-fold"/>
</dbReference>
<evidence type="ECO:0000259" key="1">
    <source>
        <dbReference type="SMART" id="SM00849"/>
    </source>
</evidence>
<protein>
    <submittedName>
        <fullName evidence="2">Beta-lactamase domain protein</fullName>
    </submittedName>
</protein>
<dbReference type="EMBL" id="BIMW01000027">
    <property type="protein sequence ID" value="GCE92569.1"/>
    <property type="molecule type" value="Genomic_DNA"/>
</dbReference>
<dbReference type="SMART" id="SM00849">
    <property type="entry name" value="Lactamase_B"/>
    <property type="match status" value="1"/>
</dbReference>
<dbReference type="CDD" id="cd07713">
    <property type="entry name" value="DHPS-like_MBL-fold"/>
    <property type="match status" value="1"/>
</dbReference>
<dbReference type="GeneID" id="301681552"/>
<evidence type="ECO:0000313" key="2">
    <source>
        <dbReference type="EMBL" id="GCE92569.1"/>
    </source>
</evidence>
<dbReference type="Pfam" id="PF00753">
    <property type="entry name" value="Lactamase_B"/>
    <property type="match status" value="1"/>
</dbReference>
<dbReference type="InterPro" id="IPR001279">
    <property type="entry name" value="Metallo-B-lactamas"/>
</dbReference>
<reference evidence="2 3" key="1">
    <citation type="journal article" date="2019" name="J Genomics">
        <title>The Draft Genome of a Hydrogen-producing Cyanobacterium, Arthrospira platensis NIES-46.</title>
        <authorList>
            <person name="Suzuki S."/>
            <person name="Yamaguchi H."/>
            <person name="Kawachi M."/>
        </authorList>
    </citation>
    <scope>NUCLEOTIDE SEQUENCE [LARGE SCALE GENOMIC DNA]</scope>
    <source>
        <strain evidence="2 3">NIES-46</strain>
    </source>
</reference>
<dbReference type="SUPFAM" id="SSF56281">
    <property type="entry name" value="Metallo-hydrolase/oxidoreductase"/>
    <property type="match status" value="1"/>
</dbReference>
<gene>
    <name evidence="2" type="ORF">NIES46_06090</name>
</gene>
<dbReference type="PANTHER" id="PTHR13754">
    <property type="entry name" value="METALLO-BETA-LACTAMASE SUPERFAMILY PROTEIN"/>
    <property type="match status" value="1"/>
</dbReference>
<comment type="caution">
    <text evidence="2">The sequence shown here is derived from an EMBL/GenBank/DDBJ whole genome shotgun (WGS) entry which is preliminary data.</text>
</comment>
<dbReference type="InterPro" id="IPR036866">
    <property type="entry name" value="RibonucZ/Hydroxyglut_hydro"/>
</dbReference>
<dbReference type="PANTHER" id="PTHR13754:SF13">
    <property type="entry name" value="METALLO-BETA-LACTAMASE SUPERFAMILY PROTEIN (AFU_ORTHOLOGUE AFUA_3G07630)"/>
    <property type="match status" value="1"/>
</dbReference>
<dbReference type="Proteomes" id="UP000326169">
    <property type="component" value="Unassembled WGS sequence"/>
</dbReference>
<evidence type="ECO:0000313" key="3">
    <source>
        <dbReference type="Proteomes" id="UP000326169"/>
    </source>
</evidence>
<accession>A0A5M3T4W3</accession>
<name>A0A5M3T4W3_LIMPL</name>
<dbReference type="InterPro" id="IPR052926">
    <property type="entry name" value="Metallo-beta-lactamase_dom"/>
</dbReference>
<organism evidence="2 3">
    <name type="scientific">Limnospira platensis NIES-46</name>
    <dbReference type="NCBI Taxonomy" id="1236695"/>
    <lineage>
        <taxon>Bacteria</taxon>
        <taxon>Bacillati</taxon>
        <taxon>Cyanobacteriota</taxon>
        <taxon>Cyanophyceae</taxon>
        <taxon>Oscillatoriophycideae</taxon>
        <taxon>Oscillatoriales</taxon>
        <taxon>Sirenicapillariaceae</taxon>
        <taxon>Limnospira</taxon>
    </lineage>
</organism>
<feature type="domain" description="Metallo-beta-lactamase" evidence="1">
    <location>
        <begin position="24"/>
        <end position="215"/>
    </location>
</feature>
<proteinExistence type="predicted"/>
<keyword evidence="3" id="KW-1185">Reference proteome</keyword>
<dbReference type="RefSeq" id="WP_006616102.1">
    <property type="nucleotide sequence ID" value="NZ_BIMW01000027.1"/>
</dbReference>
<dbReference type="Gene3D" id="3.60.15.10">
    <property type="entry name" value="Ribonuclease Z/Hydroxyacylglutathione hydrolase-like"/>
    <property type="match status" value="1"/>
</dbReference>
<sequence length="277" mass="29990">MIQQLTITVLVENTAGGKGLLGEHGLSILVEADTYKLLFDTGQGNTLNHNARQLGINLHDIDAIALSHGHYDHTGGLPSILKITQNPVLYLHPAAITPKYSPRGEIGSPIQDENILTTHTSKIVWTETPTEIIPGMGLTGTIPRHHPLEDTGGDFWIDANHQTIDTLPDDQALFIQTPPGLVVILGCAHSGTINTLDYIAQICPQDKIYAVIGGMHLLKANPERLEATAAQLKHYQVQLLGANHCTGINAIAHLWHHLGCSIDVRVGTRLQFGTNTP</sequence>